<evidence type="ECO:0000313" key="3">
    <source>
        <dbReference type="Proteomes" id="UP000275078"/>
    </source>
</evidence>
<proteinExistence type="predicted"/>
<name>A0A3N4ILA3_ASCIM</name>
<reference evidence="2 3" key="1">
    <citation type="journal article" date="2018" name="Nat. Ecol. Evol.">
        <title>Pezizomycetes genomes reveal the molecular basis of ectomycorrhizal truffle lifestyle.</title>
        <authorList>
            <person name="Murat C."/>
            <person name="Payen T."/>
            <person name="Noel B."/>
            <person name="Kuo A."/>
            <person name="Morin E."/>
            <person name="Chen J."/>
            <person name="Kohler A."/>
            <person name="Krizsan K."/>
            <person name="Balestrini R."/>
            <person name="Da Silva C."/>
            <person name="Montanini B."/>
            <person name="Hainaut M."/>
            <person name="Levati E."/>
            <person name="Barry K.W."/>
            <person name="Belfiori B."/>
            <person name="Cichocki N."/>
            <person name="Clum A."/>
            <person name="Dockter R.B."/>
            <person name="Fauchery L."/>
            <person name="Guy J."/>
            <person name="Iotti M."/>
            <person name="Le Tacon F."/>
            <person name="Lindquist E.A."/>
            <person name="Lipzen A."/>
            <person name="Malagnac F."/>
            <person name="Mello A."/>
            <person name="Molinier V."/>
            <person name="Miyauchi S."/>
            <person name="Poulain J."/>
            <person name="Riccioni C."/>
            <person name="Rubini A."/>
            <person name="Sitrit Y."/>
            <person name="Splivallo R."/>
            <person name="Traeger S."/>
            <person name="Wang M."/>
            <person name="Zifcakova L."/>
            <person name="Wipf D."/>
            <person name="Zambonelli A."/>
            <person name="Paolocci F."/>
            <person name="Nowrousian M."/>
            <person name="Ottonello S."/>
            <person name="Baldrian P."/>
            <person name="Spatafora J.W."/>
            <person name="Henrissat B."/>
            <person name="Nagy L.G."/>
            <person name="Aury J.M."/>
            <person name="Wincker P."/>
            <person name="Grigoriev I.V."/>
            <person name="Bonfante P."/>
            <person name="Martin F.M."/>
        </authorList>
    </citation>
    <scope>NUCLEOTIDE SEQUENCE [LARGE SCALE GENOMIC DNA]</scope>
    <source>
        <strain evidence="2 3">RN42</strain>
    </source>
</reference>
<feature type="chain" id="PRO_5018308186" evidence="1">
    <location>
        <begin position="21"/>
        <end position="516"/>
    </location>
</feature>
<keyword evidence="1" id="KW-0732">Signal</keyword>
<keyword evidence="3" id="KW-1185">Reference proteome</keyword>
<protein>
    <submittedName>
        <fullName evidence="2">Uncharacterized protein</fullName>
    </submittedName>
</protein>
<dbReference type="Proteomes" id="UP000275078">
    <property type="component" value="Unassembled WGS sequence"/>
</dbReference>
<dbReference type="EMBL" id="ML119672">
    <property type="protein sequence ID" value="RPA82394.1"/>
    <property type="molecule type" value="Genomic_DNA"/>
</dbReference>
<dbReference type="AlphaFoldDB" id="A0A3N4ILA3"/>
<evidence type="ECO:0000256" key="1">
    <source>
        <dbReference type="SAM" id="SignalP"/>
    </source>
</evidence>
<sequence>MLKPILCLAFLAILAYQCYDYSTTISFHHSLNPTGRVAFASTFSLENSIRPPGNRSFADIARRQELHKQLLPFLSNATAGSQAKYRRIPTSSLYPILITPDTNAQCWNPTILALPSFSQHQYIVVARVLTDGSHHLNVACLANWVYHDSLSVSIKALVCDPTTVQILNVPPTVSGDCGENKRMGHFNKFPGFHDTRLTWMRTGDVLAVAGSGYDSPSHISLSFGYSRTNKHTNRSMKTCFGMFGFSLLPYYRPVSDIIGSATPFGLGPHISLPYITEIERPPPYGFFEKNWIPFHSSSGLYFQSDHGPGVRTIAKHYGFGKVSGNITQPDEPTCFPPGVVNESGKGGAKWHLATGVLEVLLCKRDEDCQGKASVFVAVVHRKITNKFGLMAGSGKYEKFVVVYDGKAPFRTLAFGRRAILYGEERMDGFVDLLGGNIAGKDGFAGTVPTVGEAKYRKTFTYTLSLAWDVHDKVGKAEEMTVGYLDDDVVAGVGVGDNGVFVGRIKMGDLLNDLREC</sequence>
<gene>
    <name evidence="2" type="ORF">BJ508DRAFT_344575</name>
</gene>
<evidence type="ECO:0000313" key="2">
    <source>
        <dbReference type="EMBL" id="RPA82394.1"/>
    </source>
</evidence>
<feature type="signal peptide" evidence="1">
    <location>
        <begin position="1"/>
        <end position="20"/>
    </location>
</feature>
<accession>A0A3N4ILA3</accession>
<dbReference type="OrthoDB" id="10262656at2759"/>
<organism evidence="2 3">
    <name type="scientific">Ascobolus immersus RN42</name>
    <dbReference type="NCBI Taxonomy" id="1160509"/>
    <lineage>
        <taxon>Eukaryota</taxon>
        <taxon>Fungi</taxon>
        <taxon>Dikarya</taxon>
        <taxon>Ascomycota</taxon>
        <taxon>Pezizomycotina</taxon>
        <taxon>Pezizomycetes</taxon>
        <taxon>Pezizales</taxon>
        <taxon>Ascobolaceae</taxon>
        <taxon>Ascobolus</taxon>
    </lineage>
</organism>
<dbReference type="STRING" id="1160509.A0A3N4ILA3"/>